<name>A0ABR8BYM4_APHFL</name>
<reference evidence="1 2" key="1">
    <citation type="journal article" date="2020" name="ISME J.">
        <title>Comparative genomics reveals insights into cyanobacterial evolution and habitat adaptation.</title>
        <authorList>
            <person name="Chen M.Y."/>
            <person name="Teng W.K."/>
            <person name="Zhao L."/>
            <person name="Hu C.X."/>
            <person name="Zhou Y.K."/>
            <person name="Han B.P."/>
            <person name="Song L.R."/>
            <person name="Shu W.S."/>
        </authorList>
    </citation>
    <scope>NUCLEOTIDE SEQUENCE [LARGE SCALE GENOMIC DNA]</scope>
    <source>
        <strain evidence="1 2">FACHB-1040</strain>
    </source>
</reference>
<dbReference type="Proteomes" id="UP000606721">
    <property type="component" value="Unassembled WGS sequence"/>
</dbReference>
<evidence type="ECO:0000313" key="2">
    <source>
        <dbReference type="Proteomes" id="UP000606721"/>
    </source>
</evidence>
<dbReference type="RefSeq" id="WP_190383734.1">
    <property type="nucleotide sequence ID" value="NZ_JACJQT010000049.1"/>
</dbReference>
<comment type="caution">
    <text evidence="1">The sequence shown here is derived from an EMBL/GenBank/DDBJ whole genome shotgun (WGS) entry which is preliminary data.</text>
</comment>
<protein>
    <submittedName>
        <fullName evidence="1">Uncharacterized protein</fullName>
    </submittedName>
</protein>
<organism evidence="1 2">
    <name type="scientific">Aphanizomenon flos-aquae FACHB-1040</name>
    <dbReference type="NCBI Taxonomy" id="2692887"/>
    <lineage>
        <taxon>Bacteria</taxon>
        <taxon>Bacillati</taxon>
        <taxon>Cyanobacteriota</taxon>
        <taxon>Cyanophyceae</taxon>
        <taxon>Nostocales</taxon>
        <taxon>Aphanizomenonaceae</taxon>
        <taxon>Aphanizomenon</taxon>
    </lineage>
</organism>
<proteinExistence type="predicted"/>
<keyword evidence="2" id="KW-1185">Reference proteome</keyword>
<gene>
    <name evidence="1" type="ORF">H6F99_17575</name>
</gene>
<accession>A0ABR8BYM4</accession>
<evidence type="ECO:0000313" key="1">
    <source>
        <dbReference type="EMBL" id="MBD2280028.1"/>
    </source>
</evidence>
<dbReference type="EMBL" id="JACJQT010000049">
    <property type="protein sequence ID" value="MBD2280028.1"/>
    <property type="molecule type" value="Genomic_DNA"/>
</dbReference>
<sequence length="53" mass="5990">MDIFSIFILQFTNIGVSGFLAIALSKYNKVDEVISKHFDVPLPEDILNSFADR</sequence>